<dbReference type="AlphaFoldDB" id="A0A438K6R7"/>
<organism evidence="3 4">
    <name type="scientific">Vitis vinifera</name>
    <name type="common">Grape</name>
    <dbReference type="NCBI Taxonomy" id="29760"/>
    <lineage>
        <taxon>Eukaryota</taxon>
        <taxon>Viridiplantae</taxon>
        <taxon>Streptophyta</taxon>
        <taxon>Embryophyta</taxon>
        <taxon>Tracheophyta</taxon>
        <taxon>Spermatophyta</taxon>
        <taxon>Magnoliopsida</taxon>
        <taxon>eudicotyledons</taxon>
        <taxon>Gunneridae</taxon>
        <taxon>Pentapetalae</taxon>
        <taxon>rosids</taxon>
        <taxon>Vitales</taxon>
        <taxon>Vitaceae</taxon>
        <taxon>Viteae</taxon>
        <taxon>Vitis</taxon>
    </lineage>
</organism>
<feature type="compositionally biased region" description="Basic residues" evidence="1">
    <location>
        <begin position="400"/>
        <end position="411"/>
    </location>
</feature>
<dbReference type="Pfam" id="PF07460">
    <property type="entry name" value="NUMOD3"/>
    <property type="match status" value="1"/>
</dbReference>
<dbReference type="PANTHER" id="PTHR34199:SF2">
    <property type="entry name" value="NUMOD3 MOTIF FAMILY PROTEIN, EXPRESSED"/>
    <property type="match status" value="1"/>
</dbReference>
<proteinExistence type="predicted"/>
<feature type="region of interest" description="Disordered" evidence="1">
    <location>
        <begin position="676"/>
        <end position="703"/>
    </location>
</feature>
<feature type="region of interest" description="Disordered" evidence="1">
    <location>
        <begin position="483"/>
        <end position="508"/>
    </location>
</feature>
<evidence type="ECO:0000313" key="3">
    <source>
        <dbReference type="EMBL" id="RVX16895.1"/>
    </source>
</evidence>
<sequence length="720" mass="81429">MQVLDIATAQPSFQNHLVTLSAQTLIHGKVSGKFASGPEKRLASAWKPFQIPKKVDFNVGHLEARWGKFLIKAVATLEAKCSVQGEDGQKGYNNLPLGVDSRPPGNPIQSSSEEYSELDERERLRRMRISKANKGNTPWNKGKKHSAETLQRIRERTKLAMQDPKVKMKLVNLGHAQSHERGREPIELSMVGSHVEEFNHVDGEMYNSEIEAFWCSDLIGTDNYSMTEAAVTLNLPSIATKLRPSNLSKKTWWWVVCPTCTVSWVPKMGLQERGLLGNHQNGSFCCYGHPPELLASMPRIGYWSLQCFLIPPKLACTRFFIKFWSEETRVKIGVGVRIGWQRRREKRMLQETCYFEWQSLIAEASRRGYAGEEELQWDSYDILDEQLEREWLESVEERKRMPRPKGSKRAPKSPEQRRKISEAISAKWSDPVRTYHDILNSLENSLAECGLFHDDHSCYPYRPTVNGSALPWLNIMEYQKELQESQGEGQVPKSETRLKKSNSPMYKDPLANSKLEMIKNIRAQRVAAETKKTEAIERASNKESSCSRFPHGTKKLIAEAIQSIESIEAGQISSHENSRDPSFSSAVPVNHVEKEMDAGIEGLNQADQRKVNGTKTLVSSKNDNEGFDFGKFTWQDLLNGDMELLSTSSSGYGLSPLDLDSLIGSTKQLDQLPNLNVEREDNPLPNGSKLKPRKEAAPANSVTTTKKWVRGRLVEVAEED</sequence>
<evidence type="ECO:0000259" key="2">
    <source>
        <dbReference type="Pfam" id="PF07460"/>
    </source>
</evidence>
<dbReference type="InterPro" id="IPR003611">
    <property type="entry name" value="NUMOD3"/>
</dbReference>
<gene>
    <name evidence="3" type="ORF">CK203_003408</name>
</gene>
<dbReference type="GO" id="GO:0003677">
    <property type="term" value="F:DNA binding"/>
    <property type="evidence" value="ECO:0007669"/>
    <property type="project" value="InterPro"/>
</dbReference>
<protein>
    <recommendedName>
        <fullName evidence="2">Nuclease associated modular domain-containing protein</fullName>
    </recommendedName>
</protein>
<dbReference type="PANTHER" id="PTHR34199">
    <property type="entry name" value="NUMOD3 MOTIF FAMILY PROTEIN, EXPRESSED"/>
    <property type="match status" value="1"/>
</dbReference>
<accession>A0A438K6R7</accession>
<comment type="caution">
    <text evidence="3">The sequence shown here is derived from an EMBL/GenBank/DDBJ whole genome shotgun (WGS) entry which is preliminary data.</text>
</comment>
<evidence type="ECO:0000256" key="1">
    <source>
        <dbReference type="SAM" id="MobiDB-lite"/>
    </source>
</evidence>
<feature type="domain" description="Nuclease associated modular" evidence="2">
    <location>
        <begin position="128"/>
        <end position="154"/>
    </location>
</feature>
<feature type="region of interest" description="Disordered" evidence="1">
    <location>
        <begin position="88"/>
        <end position="120"/>
    </location>
</feature>
<dbReference type="Proteomes" id="UP000288805">
    <property type="component" value="Unassembled WGS sequence"/>
</dbReference>
<feature type="region of interest" description="Disordered" evidence="1">
    <location>
        <begin position="398"/>
        <end position="423"/>
    </location>
</feature>
<dbReference type="EMBL" id="QGNW01000014">
    <property type="protein sequence ID" value="RVX16895.1"/>
    <property type="molecule type" value="Genomic_DNA"/>
</dbReference>
<feature type="compositionally biased region" description="Basic and acidic residues" evidence="1">
    <location>
        <begin position="412"/>
        <end position="421"/>
    </location>
</feature>
<name>A0A438K6R7_VITVI</name>
<evidence type="ECO:0000313" key="4">
    <source>
        <dbReference type="Proteomes" id="UP000288805"/>
    </source>
</evidence>
<reference evidence="3 4" key="1">
    <citation type="journal article" date="2018" name="PLoS Genet.">
        <title>Population sequencing reveals clonal diversity and ancestral inbreeding in the grapevine cultivar Chardonnay.</title>
        <authorList>
            <person name="Roach M.J."/>
            <person name="Johnson D.L."/>
            <person name="Bohlmann J."/>
            <person name="van Vuuren H.J."/>
            <person name="Jones S.J."/>
            <person name="Pretorius I.S."/>
            <person name="Schmidt S.A."/>
            <person name="Borneman A.R."/>
        </authorList>
    </citation>
    <scope>NUCLEOTIDE SEQUENCE [LARGE SCALE GENOMIC DNA]</scope>
    <source>
        <strain evidence="4">cv. Chardonnay</strain>
        <tissue evidence="3">Leaf</tissue>
    </source>
</reference>